<evidence type="ECO:0000256" key="1">
    <source>
        <dbReference type="ARBA" id="ARBA00023015"/>
    </source>
</evidence>
<dbReference type="GO" id="GO:0045892">
    <property type="term" value="P:negative regulation of DNA-templated transcription"/>
    <property type="evidence" value="ECO:0007669"/>
    <property type="project" value="TreeGrafter"/>
</dbReference>
<dbReference type="PANTHER" id="PTHR30136">
    <property type="entry name" value="HELIX-TURN-HELIX TRANSCRIPTIONAL REGULATOR, ICLR FAMILY"/>
    <property type="match status" value="1"/>
</dbReference>
<evidence type="ECO:0000259" key="5">
    <source>
        <dbReference type="PROSITE" id="PS51078"/>
    </source>
</evidence>
<dbReference type="InterPro" id="IPR014757">
    <property type="entry name" value="Tscrpt_reg_IclR_C"/>
</dbReference>
<dbReference type="Proteomes" id="UP000234653">
    <property type="component" value="Chromosome"/>
</dbReference>
<dbReference type="STRING" id="1423720.FC67_GL001242"/>
<evidence type="ECO:0000256" key="3">
    <source>
        <dbReference type="ARBA" id="ARBA00023163"/>
    </source>
</evidence>
<dbReference type="Gene3D" id="1.10.10.10">
    <property type="entry name" value="Winged helix-like DNA-binding domain superfamily/Winged helix DNA-binding domain"/>
    <property type="match status" value="1"/>
</dbReference>
<dbReference type="SUPFAM" id="SSF46785">
    <property type="entry name" value="Winged helix' DNA-binding domain"/>
    <property type="match status" value="1"/>
</dbReference>
<feature type="domain" description="HTH iclR-type" evidence="4">
    <location>
        <begin position="9"/>
        <end position="71"/>
    </location>
</feature>
<accession>A0A2K9HNU4</accession>
<organism evidence="6 7">
    <name type="scientific">Companilactobacillus alimentarius DSM 20249</name>
    <dbReference type="NCBI Taxonomy" id="1423720"/>
    <lineage>
        <taxon>Bacteria</taxon>
        <taxon>Bacillati</taxon>
        <taxon>Bacillota</taxon>
        <taxon>Bacilli</taxon>
        <taxon>Lactobacillales</taxon>
        <taxon>Lactobacillaceae</taxon>
        <taxon>Companilactobacillus</taxon>
    </lineage>
</organism>
<sequence length="252" mass="28359">MMAEKKAYGTVLIKAKAILDFMMSKDSGVTLKDISEGIHAPKSTTLKILNTLSEQNIVWRNEDSKQYYFGTELIGYGRRALADFDISLIALPFLKKLRDETEETVHLGIEQDEKVVYLQKLESPQSINLKSRIGGKLNLYSSAMGKALLATKTAQELDEYFSKEPLRAITDNTVTSISELNRQIQLVKETGYSIDDKENQPEVVCIGAVIQKGQQVYGAFSVSTPSYRLDEKRKQQIIKDVLVTKKEIEEAL</sequence>
<dbReference type="PROSITE" id="PS51078">
    <property type="entry name" value="ICLR_ED"/>
    <property type="match status" value="1"/>
</dbReference>
<protein>
    <submittedName>
        <fullName evidence="6">Transcriptional regulator</fullName>
    </submittedName>
</protein>
<dbReference type="Pfam" id="PF09339">
    <property type="entry name" value="HTH_IclR"/>
    <property type="match status" value="1"/>
</dbReference>
<dbReference type="Pfam" id="PF01614">
    <property type="entry name" value="IclR_C"/>
    <property type="match status" value="1"/>
</dbReference>
<dbReference type="Gene3D" id="3.30.450.40">
    <property type="match status" value="1"/>
</dbReference>
<dbReference type="InterPro" id="IPR036390">
    <property type="entry name" value="WH_DNA-bd_sf"/>
</dbReference>
<evidence type="ECO:0000259" key="4">
    <source>
        <dbReference type="PROSITE" id="PS51077"/>
    </source>
</evidence>
<dbReference type="PROSITE" id="PS51077">
    <property type="entry name" value="HTH_ICLR"/>
    <property type="match status" value="1"/>
</dbReference>
<dbReference type="OrthoDB" id="9791752at2"/>
<keyword evidence="2" id="KW-0238">DNA-binding</keyword>
<keyword evidence="3" id="KW-0804">Transcription</keyword>
<dbReference type="SMART" id="SM00346">
    <property type="entry name" value="HTH_ICLR"/>
    <property type="match status" value="1"/>
</dbReference>
<name>A0A2K9HNU4_9LACO</name>
<evidence type="ECO:0000313" key="7">
    <source>
        <dbReference type="Proteomes" id="UP000234653"/>
    </source>
</evidence>
<keyword evidence="7" id="KW-1185">Reference proteome</keyword>
<dbReference type="InterPro" id="IPR036388">
    <property type="entry name" value="WH-like_DNA-bd_sf"/>
</dbReference>
<evidence type="ECO:0000256" key="2">
    <source>
        <dbReference type="ARBA" id="ARBA00023125"/>
    </source>
</evidence>
<dbReference type="InterPro" id="IPR029016">
    <property type="entry name" value="GAF-like_dom_sf"/>
</dbReference>
<dbReference type="EMBL" id="CP018867">
    <property type="protein sequence ID" value="AUI71963.1"/>
    <property type="molecule type" value="Genomic_DNA"/>
</dbReference>
<keyword evidence="1" id="KW-0805">Transcription regulation</keyword>
<dbReference type="SUPFAM" id="SSF55781">
    <property type="entry name" value="GAF domain-like"/>
    <property type="match status" value="1"/>
</dbReference>
<dbReference type="InterPro" id="IPR050707">
    <property type="entry name" value="HTH_MetabolicPath_Reg"/>
</dbReference>
<dbReference type="GO" id="GO:0003700">
    <property type="term" value="F:DNA-binding transcription factor activity"/>
    <property type="evidence" value="ECO:0007669"/>
    <property type="project" value="TreeGrafter"/>
</dbReference>
<proteinExistence type="predicted"/>
<gene>
    <name evidence="6" type="ORF">LA20249_07140</name>
</gene>
<dbReference type="InterPro" id="IPR005471">
    <property type="entry name" value="Tscrpt_reg_IclR_N"/>
</dbReference>
<dbReference type="AlphaFoldDB" id="A0A2K9HNU4"/>
<reference evidence="6 7" key="1">
    <citation type="submission" date="2016-12" db="EMBL/GenBank/DDBJ databases">
        <title>The whole genome sequencing and assembly of Lactobacillus alimentarius DSM 20249T strain.</title>
        <authorList>
            <person name="Lee Y.-J."/>
            <person name="Yi H."/>
            <person name="Bahn Y.-S."/>
            <person name="Kim J.F."/>
            <person name="Lee D.-W."/>
        </authorList>
    </citation>
    <scope>NUCLEOTIDE SEQUENCE [LARGE SCALE GENOMIC DNA]</scope>
    <source>
        <strain evidence="6 7">DSM 20249</strain>
    </source>
</reference>
<feature type="domain" description="IclR-ED" evidence="5">
    <location>
        <begin position="72"/>
        <end position="252"/>
    </location>
</feature>
<dbReference type="GO" id="GO:0003677">
    <property type="term" value="F:DNA binding"/>
    <property type="evidence" value="ECO:0007669"/>
    <property type="project" value="UniProtKB-KW"/>
</dbReference>
<evidence type="ECO:0000313" key="6">
    <source>
        <dbReference type="EMBL" id="AUI71963.1"/>
    </source>
</evidence>
<dbReference type="KEGG" id="lali:LA20249_07140"/>
<dbReference type="PANTHER" id="PTHR30136:SF24">
    <property type="entry name" value="HTH-TYPE TRANSCRIPTIONAL REPRESSOR ALLR"/>
    <property type="match status" value="1"/>
</dbReference>